<accession>A0A9X2GPC3</accession>
<keyword evidence="3" id="KW-1185">Reference proteome</keyword>
<feature type="region of interest" description="Disordered" evidence="1">
    <location>
        <begin position="77"/>
        <end position="96"/>
    </location>
</feature>
<dbReference type="RefSeq" id="WP_253754306.1">
    <property type="nucleotide sequence ID" value="NZ_BAABKA010000023.1"/>
</dbReference>
<gene>
    <name evidence="2" type="ORF">HD597_010049</name>
</gene>
<reference evidence="2" key="1">
    <citation type="submission" date="2022-06" db="EMBL/GenBank/DDBJ databases">
        <title>Sequencing the genomes of 1000 actinobacteria strains.</title>
        <authorList>
            <person name="Klenk H.-P."/>
        </authorList>
    </citation>
    <scope>NUCLEOTIDE SEQUENCE</scope>
    <source>
        <strain evidence="2">DSM 46694</strain>
    </source>
</reference>
<feature type="compositionally biased region" description="Basic residues" evidence="1">
    <location>
        <begin position="87"/>
        <end position="96"/>
    </location>
</feature>
<proteinExistence type="predicted"/>
<evidence type="ECO:0000313" key="2">
    <source>
        <dbReference type="EMBL" id="MCP2363029.1"/>
    </source>
</evidence>
<sequence length="96" mass="10684">MTAWARALRDEQAAEASRLWERPASGQPSAWLAESEVEALVRIVLALTVYAPQIEPDEPIALLTQRVEAQLAERVAQARGRAERARSAPRARGLRR</sequence>
<evidence type="ECO:0000256" key="1">
    <source>
        <dbReference type="SAM" id="MobiDB-lite"/>
    </source>
</evidence>
<comment type="caution">
    <text evidence="2">The sequence shown here is derived from an EMBL/GenBank/DDBJ whole genome shotgun (WGS) entry which is preliminary data.</text>
</comment>
<dbReference type="EMBL" id="JAMZEB010000002">
    <property type="protein sequence ID" value="MCP2363029.1"/>
    <property type="molecule type" value="Genomic_DNA"/>
</dbReference>
<name>A0A9X2GPC3_9ACTN</name>
<organism evidence="2 3">
    <name type="scientific">Nonomuraea thailandensis</name>
    <dbReference type="NCBI Taxonomy" id="1188745"/>
    <lineage>
        <taxon>Bacteria</taxon>
        <taxon>Bacillati</taxon>
        <taxon>Actinomycetota</taxon>
        <taxon>Actinomycetes</taxon>
        <taxon>Streptosporangiales</taxon>
        <taxon>Streptosporangiaceae</taxon>
        <taxon>Nonomuraea</taxon>
    </lineage>
</organism>
<dbReference type="AlphaFoldDB" id="A0A9X2GPC3"/>
<dbReference type="Proteomes" id="UP001139648">
    <property type="component" value="Unassembled WGS sequence"/>
</dbReference>
<evidence type="ECO:0000313" key="3">
    <source>
        <dbReference type="Proteomes" id="UP001139648"/>
    </source>
</evidence>
<protein>
    <submittedName>
        <fullName evidence="2">Uncharacterized protein</fullName>
    </submittedName>
</protein>